<name>A0AC61PNE7_9FIRM</name>
<sequence>MKKGTGVITGEDFRRMQLLELDMLVEMDRICRKHNIRYTITSGTLLGAVRHKGYIPWDDDADVAMLREEYEKFRRVSHELNPEICFFQDHDTEKEYIWGYGKLRRTGTTYIRPGQEKQKFRTGVYVDIMPCDDIPKSVPGQMIMDFYCFCLRKILWSNIGKDDTKNPILERIMYKMLSRINPEFVFKRIGKMAARSSNKSPNLVRVLMLPSGGKERKLYSGKNSVSTRYGSPKEWYLDVIEMDFEGHKLYGTKNYDQYLISRYGDYMALPPEEKRIGKAPASIWEF</sequence>
<evidence type="ECO:0000313" key="2">
    <source>
        <dbReference type="Proteomes" id="UP000192328"/>
    </source>
</evidence>
<organism evidence="1 2">
    <name type="scientific">Aristaeella lactis</name>
    <dbReference type="NCBI Taxonomy" id="3046383"/>
    <lineage>
        <taxon>Bacteria</taxon>
        <taxon>Bacillati</taxon>
        <taxon>Bacillota</taxon>
        <taxon>Clostridia</taxon>
        <taxon>Eubacteriales</taxon>
        <taxon>Aristaeellaceae</taxon>
        <taxon>Aristaeella</taxon>
    </lineage>
</organism>
<accession>A0AC61PNE7</accession>
<gene>
    <name evidence="1" type="ORF">SAMN06297397_2347</name>
</gene>
<protein>
    <submittedName>
        <fullName evidence="1">Lipopolysaccharide cholinephosphotransferase</fullName>
    </submittedName>
</protein>
<comment type="caution">
    <text evidence="1">The sequence shown here is derived from an EMBL/GenBank/DDBJ whole genome shotgun (WGS) entry which is preliminary data.</text>
</comment>
<evidence type="ECO:0000313" key="1">
    <source>
        <dbReference type="EMBL" id="SMC76028.1"/>
    </source>
</evidence>
<proteinExistence type="predicted"/>
<dbReference type="Proteomes" id="UP000192328">
    <property type="component" value="Unassembled WGS sequence"/>
</dbReference>
<reference evidence="1" key="1">
    <citation type="submission" date="2017-04" db="EMBL/GenBank/DDBJ databases">
        <authorList>
            <person name="Varghese N."/>
            <person name="Submissions S."/>
        </authorList>
    </citation>
    <scope>NUCLEOTIDE SEQUENCE</scope>
    <source>
        <strain evidence="1">WTE2008</strain>
    </source>
</reference>
<dbReference type="EMBL" id="FWXZ01000005">
    <property type="protein sequence ID" value="SMC76028.1"/>
    <property type="molecule type" value="Genomic_DNA"/>
</dbReference>
<keyword evidence="2" id="KW-1185">Reference proteome</keyword>